<dbReference type="Proteomes" id="UP000688947">
    <property type="component" value="Unassembled WGS sequence"/>
</dbReference>
<accession>A0A8T1TZY5</accession>
<feature type="non-terminal residue" evidence="1">
    <location>
        <position position="1"/>
    </location>
</feature>
<proteinExistence type="predicted"/>
<evidence type="ECO:0000313" key="1">
    <source>
        <dbReference type="EMBL" id="KAG6951487.1"/>
    </source>
</evidence>
<dbReference type="EMBL" id="JAENGZ010001009">
    <property type="protein sequence ID" value="KAG6951487.1"/>
    <property type="molecule type" value="Genomic_DNA"/>
</dbReference>
<protein>
    <submittedName>
        <fullName evidence="1">Uncharacterized protein</fullName>
    </submittedName>
</protein>
<evidence type="ECO:0000313" key="2">
    <source>
        <dbReference type="Proteomes" id="UP000688947"/>
    </source>
</evidence>
<organism evidence="1 2">
    <name type="scientific">Phytophthora cactorum</name>
    <dbReference type="NCBI Taxonomy" id="29920"/>
    <lineage>
        <taxon>Eukaryota</taxon>
        <taxon>Sar</taxon>
        <taxon>Stramenopiles</taxon>
        <taxon>Oomycota</taxon>
        <taxon>Peronosporomycetes</taxon>
        <taxon>Peronosporales</taxon>
        <taxon>Peronosporaceae</taxon>
        <taxon>Phytophthora</taxon>
    </lineage>
</organism>
<comment type="caution">
    <text evidence="1">The sequence shown here is derived from an EMBL/GenBank/DDBJ whole genome shotgun (WGS) entry which is preliminary data.</text>
</comment>
<name>A0A8T1TZY5_9STRA</name>
<gene>
    <name evidence="1" type="ORF">JG687_00013584</name>
</gene>
<reference evidence="1" key="1">
    <citation type="submission" date="2021-01" db="EMBL/GenBank/DDBJ databases">
        <title>Phytophthora aleatoria, a newly-described species from Pinus radiata is distinct from Phytophthora cactorum isolates based on comparative genomics.</title>
        <authorList>
            <person name="Mcdougal R."/>
            <person name="Panda P."/>
            <person name="Williams N."/>
            <person name="Studholme D.J."/>
        </authorList>
    </citation>
    <scope>NUCLEOTIDE SEQUENCE</scope>
    <source>
        <strain evidence="1">NZFS 3830</strain>
    </source>
</reference>
<feature type="non-terminal residue" evidence="1">
    <location>
        <position position="104"/>
    </location>
</feature>
<dbReference type="AlphaFoldDB" id="A0A8T1TZY5"/>
<sequence length="104" mass="11940">FQTCTGISLLLDRLSFPRSLLDLRLRNDRFPSALSRMTTYMMHLVFAAAKSQILFSRTTTPERLNRFVKAFLATTSDATPHCRKTTSKVSAFKSIDFKRESFVK</sequence>